<dbReference type="EMBL" id="CALNXK010000065">
    <property type="protein sequence ID" value="CAH3140856.1"/>
    <property type="molecule type" value="Genomic_DNA"/>
</dbReference>
<dbReference type="InterPro" id="IPR046903">
    <property type="entry name" value="Mab-21-like_nuc_Trfase"/>
</dbReference>
<keyword evidence="7" id="KW-1185">Reference proteome</keyword>
<dbReference type="Gene3D" id="3.30.460.90">
    <property type="match status" value="1"/>
</dbReference>
<dbReference type="Gene3D" id="1.10.1410.40">
    <property type="match status" value="1"/>
</dbReference>
<reference evidence="6 7" key="1">
    <citation type="submission" date="2022-05" db="EMBL/GenBank/DDBJ databases">
        <authorList>
            <consortium name="Genoscope - CEA"/>
            <person name="William W."/>
        </authorList>
    </citation>
    <scope>NUCLEOTIDE SEQUENCE [LARGE SCALE GENOMIC DNA]</scope>
</reference>
<dbReference type="Pfam" id="PF03281">
    <property type="entry name" value="Mab-21"/>
    <property type="match status" value="1"/>
</dbReference>
<proteinExistence type="inferred from homology"/>
<dbReference type="PANTHER" id="PTHR10656">
    <property type="entry name" value="CELL FATE DETERMINING PROTEIN MAB21-RELATED"/>
    <property type="match status" value="1"/>
</dbReference>
<evidence type="ECO:0000256" key="1">
    <source>
        <dbReference type="ARBA" id="ARBA00001946"/>
    </source>
</evidence>
<dbReference type="PANTHER" id="PTHR10656:SF42">
    <property type="entry name" value="CYCLIC GMP-AMP SYNTHASE-LIKE PROTEIN-RELATED"/>
    <property type="match status" value="1"/>
</dbReference>
<gene>
    <name evidence="6" type="ORF">PLOB_00041415</name>
</gene>
<protein>
    <recommendedName>
        <fullName evidence="5">Mab-21-like nucleotidyltransferase domain-containing protein</fullName>
    </recommendedName>
</protein>
<sequence>MALDKCILYLDENFAKLRNNEETVGVQKAIEEAVSALVRSVGEQDARFLGKIEPSGSFYEGTKILRPDEFDFVFTLSRLSEFCDIVYRGRRRPHHIWVRFCPREKDDMWHSCVDFCQEMSNVEIVDPITGTYSILDGPFLYLDGSRLKQRFYCLLREAFKSVKWPENLKFVSSTGSAFDKMGLSGATQFAASEKIDFLWRGNLKVSVDLALAIEFKGWPSLPGLFDDLLVEGHPAYSLKMDMKSSGFHATPKLDVIWRISWSRAEKAILNYIFNRNEQAAISCRVAKMIKETHFVEVIEQSSSNFPISICKSYTLKHLLMYLWLSNSSSSECLAKGCGEMLLDLLKLLVDGLKTGDCKQIFGNFSTVKTGPLLPFFASAVEKCIRTLSEMQNVEISQVPRRCEDFFKDKIHVTLPRPPRKLSSYKVTKIH</sequence>
<evidence type="ECO:0000256" key="4">
    <source>
        <dbReference type="ARBA" id="ARBA00022840"/>
    </source>
</evidence>
<keyword evidence="3" id="KW-0547">Nucleotide-binding</keyword>
<name>A0ABN8PC92_9CNID</name>
<keyword evidence="4" id="KW-0067">ATP-binding</keyword>
<evidence type="ECO:0000313" key="7">
    <source>
        <dbReference type="Proteomes" id="UP001159405"/>
    </source>
</evidence>
<evidence type="ECO:0000259" key="5">
    <source>
        <dbReference type="Pfam" id="PF03281"/>
    </source>
</evidence>
<evidence type="ECO:0000256" key="3">
    <source>
        <dbReference type="ARBA" id="ARBA00022741"/>
    </source>
</evidence>
<comment type="cofactor">
    <cofactor evidence="1">
        <name>Mg(2+)</name>
        <dbReference type="ChEBI" id="CHEBI:18420"/>
    </cofactor>
</comment>
<dbReference type="InterPro" id="IPR024810">
    <property type="entry name" value="MAB21L/cGLR"/>
</dbReference>
<organism evidence="6 7">
    <name type="scientific">Porites lobata</name>
    <dbReference type="NCBI Taxonomy" id="104759"/>
    <lineage>
        <taxon>Eukaryota</taxon>
        <taxon>Metazoa</taxon>
        <taxon>Cnidaria</taxon>
        <taxon>Anthozoa</taxon>
        <taxon>Hexacorallia</taxon>
        <taxon>Scleractinia</taxon>
        <taxon>Fungiina</taxon>
        <taxon>Poritidae</taxon>
        <taxon>Porites</taxon>
    </lineage>
</organism>
<comment type="caution">
    <text evidence="6">The sequence shown here is derived from an EMBL/GenBank/DDBJ whole genome shotgun (WGS) entry which is preliminary data.</text>
</comment>
<dbReference type="SMART" id="SM01265">
    <property type="entry name" value="Mab-21"/>
    <property type="match status" value="1"/>
</dbReference>
<accession>A0ABN8PC92</accession>
<feature type="domain" description="Mab-21-like nucleotidyltransferase" evidence="5">
    <location>
        <begin position="58"/>
        <end position="270"/>
    </location>
</feature>
<comment type="similarity">
    <text evidence="2">Belongs to the mab-21 family.</text>
</comment>
<evidence type="ECO:0000313" key="6">
    <source>
        <dbReference type="EMBL" id="CAH3140856.1"/>
    </source>
</evidence>
<dbReference type="Proteomes" id="UP001159405">
    <property type="component" value="Unassembled WGS sequence"/>
</dbReference>
<evidence type="ECO:0000256" key="2">
    <source>
        <dbReference type="ARBA" id="ARBA00008307"/>
    </source>
</evidence>